<comment type="caution">
    <text evidence="7">The sequence shown here is derived from an EMBL/GenBank/DDBJ whole genome shotgun (WGS) entry which is preliminary data.</text>
</comment>
<dbReference type="PANTHER" id="PTHR10151">
    <property type="entry name" value="ECTONUCLEOTIDE PYROPHOSPHATASE/PHOSPHODIESTERASE"/>
    <property type="match status" value="1"/>
</dbReference>
<feature type="binding site" evidence="5">
    <location>
        <begin position="160"/>
        <end position="162"/>
    </location>
    <ligand>
        <name>substrate</name>
    </ligand>
</feature>
<gene>
    <name evidence="7" type="ORF">EHV08_11265</name>
</gene>
<reference evidence="7 8" key="1">
    <citation type="submission" date="2018-12" db="EMBL/GenBank/DDBJ databases">
        <title>Genome sequencing of Prevotella sp. KCOM 3155 (= JS262).</title>
        <authorList>
            <person name="Kook J.-K."/>
            <person name="Park S.-N."/>
            <person name="Lim Y.K."/>
        </authorList>
    </citation>
    <scope>NUCLEOTIDE SEQUENCE [LARGE SCALE GENOMIC DNA]</scope>
    <source>
        <strain evidence="7 8">KCOM 3155</strain>
    </source>
</reference>
<evidence type="ECO:0000256" key="3">
    <source>
        <dbReference type="ARBA" id="ARBA00022729"/>
    </source>
</evidence>
<name>A0A3S0PVV3_9BACT</name>
<sequence length="510" mass="56859">MISKTRLLTLLFFALSCIPTFAGGNQGLRPKLIVGIVVDQMRWDYLYRFHDEYTTRGFRRMLSEGYSFENCQINYIPSVTAIGHTSLYTGSVPSIHGIAGNRFLMNGKYVYCAEDTTVMTVGSNSEAGLMSPRNMLATTIGDELKTATNWKSKVIGVSFKDRAAIFPAGHSADGAYWFDKKNMGFVTSTYYMSSLPSWVENYNKEIARDVKELKPIAVGNKKLTSLIDIVQYSPYGNLIVKDMAKRAIAGEKLGQRGETDMICVSFSCTDLVGHVFGTHAEITHNLYIELDKQIADLFDYLDKTVGKGEYVAFLSADHGAANGILQNQKHKIPSDGFFLGREEESVNKFLAEKYAGHERLVERIMDYKVVINRKAAAGLDFAELKADIMNYFKTRPLVMYVVDLEDISSASVPTYIREKIYNGYNKDRSGDIQLVLNPGVYSVGKEIGEGTTHGTWYPYDCHIPFVLMGRDVPHGSCPTEVHITDIAPTICNLVHIQMPSGCIGTPRAMQ</sequence>
<keyword evidence="2" id="KW-0479">Metal-binding</keyword>
<evidence type="ECO:0000256" key="6">
    <source>
        <dbReference type="SAM" id="SignalP"/>
    </source>
</evidence>
<protein>
    <submittedName>
        <fullName evidence="7">Alkaline phosphatase family protein</fullName>
    </submittedName>
</protein>
<dbReference type="InterPro" id="IPR017850">
    <property type="entry name" value="Alkaline_phosphatase_core_sf"/>
</dbReference>
<dbReference type="PIRSF" id="PIRSF031924">
    <property type="entry name" value="Pi-irrepressible_AP"/>
    <property type="match status" value="1"/>
</dbReference>
<dbReference type="AlphaFoldDB" id="A0A3S0PVV3"/>
<feature type="chain" id="PRO_5018548676" evidence="6">
    <location>
        <begin position="23"/>
        <end position="510"/>
    </location>
</feature>
<keyword evidence="8" id="KW-1185">Reference proteome</keyword>
<evidence type="ECO:0000256" key="5">
    <source>
        <dbReference type="PIRSR" id="PIRSR031924-51"/>
    </source>
</evidence>
<keyword evidence="3 6" id="KW-0732">Signal</keyword>
<dbReference type="EMBL" id="RYYU01000001">
    <property type="protein sequence ID" value="RUL60265.1"/>
    <property type="molecule type" value="Genomic_DNA"/>
</dbReference>
<evidence type="ECO:0000313" key="7">
    <source>
        <dbReference type="EMBL" id="RUL60265.1"/>
    </source>
</evidence>
<feature type="signal peptide" evidence="6">
    <location>
        <begin position="1"/>
        <end position="22"/>
    </location>
</feature>
<keyword evidence="1 4" id="KW-0597">Phosphoprotein</keyword>
<dbReference type="RefSeq" id="WP_126679357.1">
    <property type="nucleotide sequence ID" value="NZ_RYYU01000001.1"/>
</dbReference>
<dbReference type="Gene3D" id="3.30.1360.150">
    <property type="match status" value="1"/>
</dbReference>
<dbReference type="OrthoDB" id="9766127at2"/>
<evidence type="ECO:0000256" key="2">
    <source>
        <dbReference type="ARBA" id="ARBA00022723"/>
    </source>
</evidence>
<feature type="active site" description="Phosphothreonine intermediate" evidence="4">
    <location>
        <position position="80"/>
    </location>
</feature>
<dbReference type="Gene3D" id="3.40.720.10">
    <property type="entry name" value="Alkaline Phosphatase, subunit A"/>
    <property type="match status" value="2"/>
</dbReference>
<dbReference type="Pfam" id="PF01663">
    <property type="entry name" value="Phosphodiest"/>
    <property type="match status" value="1"/>
</dbReference>
<dbReference type="Proteomes" id="UP000278983">
    <property type="component" value="Unassembled WGS sequence"/>
</dbReference>
<dbReference type="InterPro" id="IPR002591">
    <property type="entry name" value="Phosphodiest/P_Trfase"/>
</dbReference>
<evidence type="ECO:0000256" key="1">
    <source>
        <dbReference type="ARBA" id="ARBA00022553"/>
    </source>
</evidence>
<dbReference type="GO" id="GO:0046872">
    <property type="term" value="F:metal ion binding"/>
    <property type="evidence" value="ECO:0007669"/>
    <property type="project" value="UniProtKB-KW"/>
</dbReference>
<evidence type="ECO:0000313" key="8">
    <source>
        <dbReference type="Proteomes" id="UP000278983"/>
    </source>
</evidence>
<dbReference type="SUPFAM" id="SSF53649">
    <property type="entry name" value="Alkaline phosphatase-like"/>
    <property type="match status" value="1"/>
</dbReference>
<evidence type="ECO:0000256" key="4">
    <source>
        <dbReference type="PIRSR" id="PIRSR031924-50"/>
    </source>
</evidence>
<dbReference type="CDD" id="cd16016">
    <property type="entry name" value="AP-SPAP"/>
    <property type="match status" value="1"/>
</dbReference>
<dbReference type="PROSITE" id="PS51257">
    <property type="entry name" value="PROKAR_LIPOPROTEIN"/>
    <property type="match status" value="1"/>
</dbReference>
<dbReference type="GO" id="GO:0004035">
    <property type="term" value="F:alkaline phosphatase activity"/>
    <property type="evidence" value="ECO:0007669"/>
    <property type="project" value="InterPro"/>
</dbReference>
<organism evidence="7 8">
    <name type="scientific">Prevotella koreensis</name>
    <dbReference type="NCBI Taxonomy" id="2490854"/>
    <lineage>
        <taxon>Bacteria</taxon>
        <taxon>Pseudomonadati</taxon>
        <taxon>Bacteroidota</taxon>
        <taxon>Bacteroidia</taxon>
        <taxon>Bacteroidales</taxon>
        <taxon>Prevotellaceae</taxon>
        <taxon>Prevotella</taxon>
    </lineage>
</organism>
<proteinExistence type="predicted"/>
<accession>A0A3S0PVV3</accession>
<feature type="binding site" evidence="5">
    <location>
        <position position="101"/>
    </location>
    <ligand>
        <name>substrate</name>
    </ligand>
</feature>
<dbReference type="PANTHER" id="PTHR10151:SF120">
    <property type="entry name" value="BIS(5'-ADENOSYL)-TRIPHOSPHATASE"/>
    <property type="match status" value="1"/>
</dbReference>
<dbReference type="InterPro" id="IPR026263">
    <property type="entry name" value="Alkaline_phosphatase_prok"/>
</dbReference>